<dbReference type="RefSeq" id="WP_058024899.1">
    <property type="nucleotide sequence ID" value="NZ_LNDJ01000072.1"/>
</dbReference>
<organism evidence="2 3">
    <name type="scientific">Psychrobacter piscatorii</name>
    <dbReference type="NCBI Taxonomy" id="554343"/>
    <lineage>
        <taxon>Bacteria</taxon>
        <taxon>Pseudomonadati</taxon>
        <taxon>Pseudomonadota</taxon>
        <taxon>Gammaproteobacteria</taxon>
        <taxon>Moraxellales</taxon>
        <taxon>Moraxellaceae</taxon>
        <taxon>Psychrobacter</taxon>
    </lineage>
</organism>
<dbReference type="PANTHER" id="PTHR47163:SF2">
    <property type="entry name" value="SI:DKEY-17M8.2"/>
    <property type="match status" value="1"/>
</dbReference>
<dbReference type="STRING" id="554343.AS194_09010"/>
<dbReference type="EMBL" id="LNDJ01000072">
    <property type="protein sequence ID" value="KRU22326.1"/>
    <property type="molecule type" value="Genomic_DNA"/>
</dbReference>
<gene>
    <name evidence="2" type="ORF">AS194_09010</name>
</gene>
<dbReference type="InterPro" id="IPR053164">
    <property type="entry name" value="IS1016-like_transposase"/>
</dbReference>
<dbReference type="Pfam" id="PF12762">
    <property type="entry name" value="DDE_Tnp_IS1595"/>
    <property type="match status" value="1"/>
</dbReference>
<protein>
    <submittedName>
        <fullName evidence="2">Transposase</fullName>
    </submittedName>
</protein>
<sequence length="218" mass="25357">MKISRCKLSKKVQRRLLEFFIAEVTARTAADLLDIQPNTAALFYHKIRLVIDYHLSLEADELFDGEVELDESYFGGVRKGKRGRGAAGKTAVFGILKRNGKVYTIVVADTKKTTLMPVIKRKIKPDSFVYTDSYRSYNALDVSEFKHFRVNHSKEFTCGKNNHINGIENFWNQSKRTLRKYNGIDKKNFHLFLKECEFRFNYGSPSNQLKILRKWCDI</sequence>
<dbReference type="AlphaFoldDB" id="A0A0T6DRX3"/>
<evidence type="ECO:0000313" key="2">
    <source>
        <dbReference type="EMBL" id="KRU22326.1"/>
    </source>
</evidence>
<name>A0A0T6DRX3_9GAMM</name>
<dbReference type="InterPro" id="IPR024445">
    <property type="entry name" value="Tnp_ISXO2-like"/>
</dbReference>
<dbReference type="Proteomes" id="UP000051202">
    <property type="component" value="Unassembled WGS sequence"/>
</dbReference>
<evidence type="ECO:0000313" key="3">
    <source>
        <dbReference type="Proteomes" id="UP000051202"/>
    </source>
</evidence>
<comment type="caution">
    <text evidence="2">The sequence shown here is derived from an EMBL/GenBank/DDBJ whole genome shotgun (WGS) entry which is preliminary data.</text>
</comment>
<dbReference type="SMART" id="SM01126">
    <property type="entry name" value="DDE_Tnp_IS1595"/>
    <property type="match status" value="1"/>
</dbReference>
<reference evidence="2 3" key="1">
    <citation type="submission" date="2015-11" db="EMBL/GenBank/DDBJ databases">
        <title>Permanent draft genome of Psychrobacter piscatorii LQ58.</title>
        <authorList>
            <person name="Zhou M."/>
            <person name="Dong B."/>
            <person name="Liu Q."/>
        </authorList>
    </citation>
    <scope>NUCLEOTIDE SEQUENCE [LARGE SCALE GENOMIC DNA]</scope>
    <source>
        <strain evidence="2 3">LQ58</strain>
    </source>
</reference>
<keyword evidence="3" id="KW-1185">Reference proteome</keyword>
<dbReference type="PANTHER" id="PTHR47163">
    <property type="entry name" value="DDE_TNP_IS1595 DOMAIN-CONTAINING PROTEIN"/>
    <property type="match status" value="1"/>
</dbReference>
<feature type="domain" description="ISXO2-like transposase" evidence="1">
    <location>
        <begin position="62"/>
        <end position="201"/>
    </location>
</feature>
<evidence type="ECO:0000259" key="1">
    <source>
        <dbReference type="SMART" id="SM01126"/>
    </source>
</evidence>
<proteinExistence type="predicted"/>
<accession>A0A0T6DRX3</accession>
<dbReference type="NCBIfam" id="NF033547">
    <property type="entry name" value="transpos_IS1595"/>
    <property type="match status" value="1"/>
</dbReference>